<sequence length="151" mass="15899">MDPLAAAILVGVPLAWLVGFAAYVYVDAPRHGMSRRKWAAIALFVPLFGFFAYLFERSELDYDPSEDPYAGGGDGRAAGFAVHESRRGERALGPAGTEANGVVKGDGDCDSDGDDVVEGDVVGGDGDDVGEGDGEERTKDDEWNDPDGVDA</sequence>
<evidence type="ECO:0000256" key="2">
    <source>
        <dbReference type="SAM" id="Phobius"/>
    </source>
</evidence>
<feature type="transmembrane region" description="Helical" evidence="2">
    <location>
        <begin position="38"/>
        <end position="55"/>
    </location>
</feature>
<name>A0ABD5UDL9_9EURY</name>
<keyword evidence="2" id="KW-0812">Transmembrane</keyword>
<protein>
    <recommendedName>
        <fullName evidence="5">Cardiolipin synthase N-terminal domain-containing protein</fullName>
    </recommendedName>
</protein>
<organism evidence="3 4">
    <name type="scientific">Halorubrum trueperi</name>
    <dbReference type="NCBI Taxonomy" id="2004704"/>
    <lineage>
        <taxon>Archaea</taxon>
        <taxon>Methanobacteriati</taxon>
        <taxon>Methanobacteriota</taxon>
        <taxon>Stenosarchaea group</taxon>
        <taxon>Halobacteria</taxon>
        <taxon>Halobacteriales</taxon>
        <taxon>Haloferacaceae</taxon>
        <taxon>Halorubrum</taxon>
    </lineage>
</organism>
<accession>A0ABD5UDL9</accession>
<dbReference type="RefSeq" id="WP_379763803.1">
    <property type="nucleotide sequence ID" value="NZ_JBHSXI010000001.1"/>
</dbReference>
<feature type="compositionally biased region" description="Acidic residues" evidence="1">
    <location>
        <begin position="108"/>
        <end position="118"/>
    </location>
</feature>
<dbReference type="AlphaFoldDB" id="A0ABD5UDL9"/>
<gene>
    <name evidence="3" type="ORF">ACFQEY_00765</name>
</gene>
<dbReference type="Proteomes" id="UP001596333">
    <property type="component" value="Unassembled WGS sequence"/>
</dbReference>
<evidence type="ECO:0000256" key="1">
    <source>
        <dbReference type="SAM" id="MobiDB-lite"/>
    </source>
</evidence>
<keyword evidence="4" id="KW-1185">Reference proteome</keyword>
<evidence type="ECO:0000313" key="3">
    <source>
        <dbReference type="EMBL" id="MFC6887590.1"/>
    </source>
</evidence>
<keyword evidence="2" id="KW-1133">Transmembrane helix</keyword>
<dbReference type="EMBL" id="JBHSXI010000001">
    <property type="protein sequence ID" value="MFC6887590.1"/>
    <property type="molecule type" value="Genomic_DNA"/>
</dbReference>
<keyword evidence="2" id="KW-0472">Membrane</keyword>
<comment type="caution">
    <text evidence="3">The sequence shown here is derived from an EMBL/GenBank/DDBJ whole genome shotgun (WGS) entry which is preliminary data.</text>
</comment>
<feature type="compositionally biased region" description="Acidic residues" evidence="1">
    <location>
        <begin position="125"/>
        <end position="134"/>
    </location>
</feature>
<evidence type="ECO:0008006" key="5">
    <source>
        <dbReference type="Google" id="ProtNLM"/>
    </source>
</evidence>
<reference evidence="3 4" key="1">
    <citation type="journal article" date="2019" name="Int. J. Syst. Evol. Microbiol.">
        <title>The Global Catalogue of Microorganisms (GCM) 10K type strain sequencing project: providing services to taxonomists for standard genome sequencing and annotation.</title>
        <authorList>
            <consortium name="The Broad Institute Genomics Platform"/>
            <consortium name="The Broad Institute Genome Sequencing Center for Infectious Disease"/>
            <person name="Wu L."/>
            <person name="Ma J."/>
        </authorList>
    </citation>
    <scope>NUCLEOTIDE SEQUENCE [LARGE SCALE GENOMIC DNA]</scope>
    <source>
        <strain evidence="3 4">Y73</strain>
    </source>
</reference>
<feature type="transmembrane region" description="Helical" evidence="2">
    <location>
        <begin position="6"/>
        <end position="26"/>
    </location>
</feature>
<evidence type="ECO:0000313" key="4">
    <source>
        <dbReference type="Proteomes" id="UP001596333"/>
    </source>
</evidence>
<feature type="compositionally biased region" description="Acidic residues" evidence="1">
    <location>
        <begin position="142"/>
        <end position="151"/>
    </location>
</feature>
<feature type="region of interest" description="Disordered" evidence="1">
    <location>
        <begin position="64"/>
        <end position="151"/>
    </location>
</feature>
<proteinExistence type="predicted"/>